<name>A0AAW1LFN5_SAPOF</name>
<sequence length="263" mass="29728">MQSLKLKFTGGANSSEKDLFYCLLTVSNLDEEESWDRNEQGAYSDDNTTLAKVMKRKMKRNLRKNEDENERNESTSNTIVTPPPIPRPSIANPPTPRPPITKPLKKVKTRGTVATVSKMRKICVGFADIWGKQDEVMETCETPNKTNEQKREEQKVVENVEEDEKIGEEKKKDVEEQGNKIGKTSKDLNEVNEAVLEEEKRNEKVVENDNHRGSINVASSSLSSVTERSIHTSDFGCNKPHEVQTQAYTCIDGLMLSKLNKSK</sequence>
<dbReference type="EMBL" id="JBDFQZ010000004">
    <property type="protein sequence ID" value="KAK9732550.1"/>
    <property type="molecule type" value="Genomic_DNA"/>
</dbReference>
<organism evidence="2 3">
    <name type="scientific">Saponaria officinalis</name>
    <name type="common">Common soapwort</name>
    <name type="synonym">Lychnis saponaria</name>
    <dbReference type="NCBI Taxonomy" id="3572"/>
    <lineage>
        <taxon>Eukaryota</taxon>
        <taxon>Viridiplantae</taxon>
        <taxon>Streptophyta</taxon>
        <taxon>Embryophyta</taxon>
        <taxon>Tracheophyta</taxon>
        <taxon>Spermatophyta</taxon>
        <taxon>Magnoliopsida</taxon>
        <taxon>eudicotyledons</taxon>
        <taxon>Gunneridae</taxon>
        <taxon>Pentapetalae</taxon>
        <taxon>Caryophyllales</taxon>
        <taxon>Caryophyllaceae</taxon>
        <taxon>Caryophylleae</taxon>
        <taxon>Saponaria</taxon>
    </lineage>
</organism>
<dbReference type="Proteomes" id="UP001443914">
    <property type="component" value="Unassembled WGS sequence"/>
</dbReference>
<feature type="compositionally biased region" description="Basic and acidic residues" evidence="1">
    <location>
        <begin position="147"/>
        <end position="158"/>
    </location>
</feature>
<gene>
    <name evidence="2" type="ORF">RND81_04G006500</name>
</gene>
<accession>A0AAW1LFN5</accession>
<proteinExistence type="predicted"/>
<feature type="region of interest" description="Disordered" evidence="1">
    <location>
        <begin position="33"/>
        <end position="111"/>
    </location>
</feature>
<dbReference type="AlphaFoldDB" id="A0AAW1LFN5"/>
<keyword evidence="3" id="KW-1185">Reference proteome</keyword>
<evidence type="ECO:0000313" key="2">
    <source>
        <dbReference type="EMBL" id="KAK9732550.1"/>
    </source>
</evidence>
<comment type="caution">
    <text evidence="2">The sequence shown here is derived from an EMBL/GenBank/DDBJ whole genome shotgun (WGS) entry which is preliminary data.</text>
</comment>
<evidence type="ECO:0000313" key="3">
    <source>
        <dbReference type="Proteomes" id="UP001443914"/>
    </source>
</evidence>
<feature type="compositionally biased region" description="Basic residues" evidence="1">
    <location>
        <begin position="53"/>
        <end position="62"/>
    </location>
</feature>
<reference evidence="2" key="1">
    <citation type="submission" date="2024-03" db="EMBL/GenBank/DDBJ databases">
        <title>WGS assembly of Saponaria officinalis var. Norfolk2.</title>
        <authorList>
            <person name="Jenkins J."/>
            <person name="Shu S."/>
            <person name="Grimwood J."/>
            <person name="Barry K."/>
            <person name="Goodstein D."/>
            <person name="Schmutz J."/>
            <person name="Leebens-Mack J."/>
            <person name="Osbourn A."/>
        </authorList>
    </citation>
    <scope>NUCLEOTIDE SEQUENCE [LARGE SCALE GENOMIC DNA]</scope>
    <source>
        <strain evidence="2">JIC</strain>
    </source>
</reference>
<evidence type="ECO:0000256" key="1">
    <source>
        <dbReference type="SAM" id="MobiDB-lite"/>
    </source>
</evidence>
<feature type="region of interest" description="Disordered" evidence="1">
    <location>
        <begin position="141"/>
        <end position="186"/>
    </location>
</feature>
<feature type="compositionally biased region" description="Basic and acidic residues" evidence="1">
    <location>
        <begin position="167"/>
        <end position="186"/>
    </location>
</feature>
<protein>
    <submittedName>
        <fullName evidence="2">Uncharacterized protein</fullName>
    </submittedName>
</protein>
<feature type="compositionally biased region" description="Pro residues" evidence="1">
    <location>
        <begin position="81"/>
        <end position="101"/>
    </location>
</feature>